<dbReference type="NCBIfam" id="TIGR01726">
    <property type="entry name" value="HEQRo_perm_3TM"/>
    <property type="match status" value="1"/>
</dbReference>
<dbReference type="KEGG" id="tga:TGAM_0092"/>
<dbReference type="Gene3D" id="1.10.3720.10">
    <property type="entry name" value="MetI-like"/>
    <property type="match status" value="1"/>
</dbReference>
<proteinExistence type="inferred from homology"/>
<dbReference type="STRING" id="593117.TGAM_0092"/>
<dbReference type="Proteomes" id="UP000001488">
    <property type="component" value="Chromosome"/>
</dbReference>
<keyword evidence="11" id="KW-1185">Reference proteome</keyword>
<evidence type="ECO:0000256" key="3">
    <source>
        <dbReference type="ARBA" id="ARBA00022475"/>
    </source>
</evidence>
<dbReference type="InterPro" id="IPR000515">
    <property type="entry name" value="MetI-like"/>
</dbReference>
<feature type="transmembrane region" description="Helical" evidence="8">
    <location>
        <begin position="24"/>
        <end position="43"/>
    </location>
</feature>
<dbReference type="InterPro" id="IPR010065">
    <property type="entry name" value="AA_ABC_transptr_permease_3TM"/>
</dbReference>
<dbReference type="InterPro" id="IPR043429">
    <property type="entry name" value="ArtM/GltK/GlnP/TcyL/YhdX-like"/>
</dbReference>
<keyword evidence="2 8" id="KW-0813">Transport</keyword>
<dbReference type="GO" id="GO:0043190">
    <property type="term" value="C:ATP-binding cassette (ABC) transporter complex"/>
    <property type="evidence" value="ECO:0007669"/>
    <property type="project" value="InterPro"/>
</dbReference>
<dbReference type="PaxDb" id="593117-TGAM_0092"/>
<evidence type="ECO:0000256" key="7">
    <source>
        <dbReference type="ARBA" id="ARBA00023136"/>
    </source>
</evidence>
<dbReference type="OrthoDB" id="214012at2157"/>
<comment type="similarity">
    <text evidence="8">Belongs to the binding-protein-dependent transport system permease family.</text>
</comment>
<accession>C5A2U2</accession>
<dbReference type="InterPro" id="IPR035906">
    <property type="entry name" value="MetI-like_sf"/>
</dbReference>
<keyword evidence="3" id="KW-1003">Cell membrane</keyword>
<dbReference type="GO" id="GO:0022857">
    <property type="term" value="F:transmembrane transporter activity"/>
    <property type="evidence" value="ECO:0007669"/>
    <property type="project" value="InterPro"/>
</dbReference>
<sequence>MITSTSVPLDIALRMLLNGAKTTIVLSVFSILLGLLIGLPVALMETYGGKTLRRVAMVYEGTLRGIPLLAIYFVIFYSMPMLIGLGLSPFLAAVVGLGIRSSAYQSQIFRSGIQAVDEGQIEAALSLGMSQWQIIRHIVLPQALRMSIPAWMNEYVIVLKDTSIALALGIVELTRQATYLVSITAEPFRYYGLAALFYLAMVLPLTYLANWMGKRYGIKGTGGAMDVRL</sequence>
<dbReference type="PROSITE" id="PS50928">
    <property type="entry name" value="ABC_TM1"/>
    <property type="match status" value="1"/>
</dbReference>
<evidence type="ECO:0000256" key="8">
    <source>
        <dbReference type="RuleBase" id="RU363032"/>
    </source>
</evidence>
<dbReference type="HOGENOM" id="CLU_019602_1_0_2"/>
<gene>
    <name evidence="10" type="ordered locus">TGAM_0092</name>
</gene>
<reference evidence="10 11" key="1">
    <citation type="journal article" date="2007" name="Genome Biol.">
        <title>Genome analysis and genome-wide proteomics of Thermococcus gammatolerans, the most radioresistant organism known amongst the Archaea.</title>
        <authorList>
            <person name="Zivanovic Y."/>
            <person name="Armengaud J."/>
            <person name="Lagorce A."/>
            <person name="Leplat C."/>
            <person name="Guerin P."/>
            <person name="Dutertre M."/>
            <person name="Anthouard V."/>
            <person name="Forterre P."/>
            <person name="Wincker P."/>
            <person name="Confalonieri F."/>
        </authorList>
    </citation>
    <scope>NUCLEOTIDE SEQUENCE [LARGE SCALE GENOMIC DNA]</scope>
    <source>
        <strain evidence="11">DSM 15229 / JCM 11827 / EJ3</strain>
    </source>
</reference>
<protein>
    <submittedName>
        <fullName evidence="10">Amino acid ABC transporter, permease protein</fullName>
    </submittedName>
</protein>
<dbReference type="eggNOG" id="arCOG01798">
    <property type="taxonomic scope" value="Archaea"/>
</dbReference>
<dbReference type="PANTHER" id="PTHR30614:SF0">
    <property type="entry name" value="L-CYSTINE TRANSPORT SYSTEM PERMEASE PROTEIN TCYL"/>
    <property type="match status" value="1"/>
</dbReference>
<organism evidence="10 11">
    <name type="scientific">Thermococcus gammatolerans (strain DSM 15229 / JCM 11827 / EJ3)</name>
    <dbReference type="NCBI Taxonomy" id="593117"/>
    <lineage>
        <taxon>Archaea</taxon>
        <taxon>Methanobacteriati</taxon>
        <taxon>Methanobacteriota</taxon>
        <taxon>Thermococci</taxon>
        <taxon>Thermococcales</taxon>
        <taxon>Thermococcaceae</taxon>
        <taxon>Thermococcus</taxon>
    </lineage>
</organism>
<keyword evidence="4 8" id="KW-0812">Transmembrane</keyword>
<keyword evidence="7 8" id="KW-0472">Membrane</keyword>
<dbReference type="Pfam" id="PF00528">
    <property type="entry name" value="BPD_transp_1"/>
    <property type="match status" value="1"/>
</dbReference>
<evidence type="ECO:0000256" key="4">
    <source>
        <dbReference type="ARBA" id="ARBA00022692"/>
    </source>
</evidence>
<dbReference type="CDD" id="cd06261">
    <property type="entry name" value="TM_PBP2"/>
    <property type="match status" value="1"/>
</dbReference>
<feature type="domain" description="ABC transmembrane type-1" evidence="9">
    <location>
        <begin position="20"/>
        <end position="209"/>
    </location>
</feature>
<evidence type="ECO:0000256" key="1">
    <source>
        <dbReference type="ARBA" id="ARBA00004651"/>
    </source>
</evidence>
<dbReference type="GO" id="GO:0006865">
    <property type="term" value="P:amino acid transport"/>
    <property type="evidence" value="ECO:0007669"/>
    <property type="project" value="UniProtKB-KW"/>
</dbReference>
<dbReference type="PANTHER" id="PTHR30614">
    <property type="entry name" value="MEMBRANE COMPONENT OF AMINO ACID ABC TRANSPORTER"/>
    <property type="match status" value="1"/>
</dbReference>
<evidence type="ECO:0000313" key="11">
    <source>
        <dbReference type="Proteomes" id="UP000001488"/>
    </source>
</evidence>
<name>C5A2U2_THEGJ</name>
<dbReference type="EMBL" id="CP001398">
    <property type="protein sequence ID" value="ACS32594.1"/>
    <property type="molecule type" value="Genomic_DNA"/>
</dbReference>
<evidence type="ECO:0000256" key="5">
    <source>
        <dbReference type="ARBA" id="ARBA00022970"/>
    </source>
</evidence>
<dbReference type="SUPFAM" id="SSF161098">
    <property type="entry name" value="MetI-like"/>
    <property type="match status" value="1"/>
</dbReference>
<comment type="subcellular location">
    <subcellularLocation>
        <location evidence="1 8">Cell membrane</location>
        <topology evidence="1 8">Multi-pass membrane protein</topology>
    </subcellularLocation>
</comment>
<evidence type="ECO:0000256" key="6">
    <source>
        <dbReference type="ARBA" id="ARBA00022989"/>
    </source>
</evidence>
<keyword evidence="5" id="KW-0029">Amino-acid transport</keyword>
<evidence type="ECO:0000259" key="9">
    <source>
        <dbReference type="PROSITE" id="PS50928"/>
    </source>
</evidence>
<dbReference type="AlphaFoldDB" id="C5A2U2"/>
<evidence type="ECO:0000256" key="2">
    <source>
        <dbReference type="ARBA" id="ARBA00022448"/>
    </source>
</evidence>
<dbReference type="PATRIC" id="fig|593117.10.peg.94"/>
<evidence type="ECO:0000313" key="10">
    <source>
        <dbReference type="EMBL" id="ACS32594.1"/>
    </source>
</evidence>
<feature type="transmembrane region" description="Helical" evidence="8">
    <location>
        <begin position="190"/>
        <end position="209"/>
    </location>
</feature>
<keyword evidence="6 8" id="KW-1133">Transmembrane helix</keyword>